<evidence type="ECO:0000313" key="1">
    <source>
        <dbReference type="EMBL" id="OWM87270.1"/>
    </source>
</evidence>
<dbReference type="EMBL" id="MTKT01000816">
    <property type="protein sequence ID" value="OWM87270.1"/>
    <property type="molecule type" value="Genomic_DNA"/>
</dbReference>
<dbReference type="Proteomes" id="UP000197138">
    <property type="component" value="Unassembled WGS sequence"/>
</dbReference>
<sequence length="98" mass="10931">MWTRSSESSKCGREVRNAVNVDAKSGKNLLDNGIRYATVKALICRRLVSLLGRLPVYWGYPSLVMWDSSSGVERLRIPRGRKSKSAIVPPFVVPVILT</sequence>
<comment type="caution">
    <text evidence="1">The sequence shown here is derived from an EMBL/GenBank/DDBJ whole genome shotgun (WGS) entry which is preliminary data.</text>
</comment>
<dbReference type="AlphaFoldDB" id="A0A218XR06"/>
<protein>
    <submittedName>
        <fullName evidence="1">Uncharacterized protein</fullName>
    </submittedName>
</protein>
<reference evidence="2" key="1">
    <citation type="journal article" date="2017" name="Plant J.">
        <title>The pomegranate (Punica granatum L.) genome and the genomics of punicalagin biosynthesis.</title>
        <authorList>
            <person name="Qin G."/>
            <person name="Xu C."/>
            <person name="Ming R."/>
            <person name="Tang H."/>
            <person name="Guyot R."/>
            <person name="Kramer E.M."/>
            <person name="Hu Y."/>
            <person name="Yi X."/>
            <person name="Qi Y."/>
            <person name="Xu X."/>
            <person name="Gao Z."/>
            <person name="Pan H."/>
            <person name="Jian J."/>
            <person name="Tian Y."/>
            <person name="Yue Z."/>
            <person name="Xu Y."/>
        </authorList>
    </citation>
    <scope>NUCLEOTIDE SEQUENCE [LARGE SCALE GENOMIC DNA]</scope>
    <source>
        <strain evidence="2">cv. Dabenzi</strain>
    </source>
</reference>
<proteinExistence type="predicted"/>
<gene>
    <name evidence="1" type="ORF">CDL15_Pgr022213</name>
</gene>
<organism evidence="1 2">
    <name type="scientific">Punica granatum</name>
    <name type="common">Pomegranate</name>
    <dbReference type="NCBI Taxonomy" id="22663"/>
    <lineage>
        <taxon>Eukaryota</taxon>
        <taxon>Viridiplantae</taxon>
        <taxon>Streptophyta</taxon>
        <taxon>Embryophyta</taxon>
        <taxon>Tracheophyta</taxon>
        <taxon>Spermatophyta</taxon>
        <taxon>Magnoliopsida</taxon>
        <taxon>eudicotyledons</taxon>
        <taxon>Gunneridae</taxon>
        <taxon>Pentapetalae</taxon>
        <taxon>rosids</taxon>
        <taxon>malvids</taxon>
        <taxon>Myrtales</taxon>
        <taxon>Lythraceae</taxon>
        <taxon>Punica</taxon>
    </lineage>
</organism>
<name>A0A218XR06_PUNGR</name>
<accession>A0A218XR06</accession>
<evidence type="ECO:0000313" key="2">
    <source>
        <dbReference type="Proteomes" id="UP000197138"/>
    </source>
</evidence>